<feature type="region of interest" description="Disordered" evidence="1">
    <location>
        <begin position="121"/>
        <end position="151"/>
    </location>
</feature>
<proteinExistence type="predicted"/>
<evidence type="ECO:0000313" key="2">
    <source>
        <dbReference type="EMBL" id="PWN45908.1"/>
    </source>
</evidence>
<dbReference type="GeneID" id="37032133"/>
<dbReference type="Proteomes" id="UP000245783">
    <property type="component" value="Unassembled WGS sequence"/>
</dbReference>
<reference evidence="2 3" key="1">
    <citation type="journal article" date="2018" name="Mol. Biol. Evol.">
        <title>Broad Genomic Sampling Reveals a Smut Pathogenic Ancestry of the Fungal Clade Ustilaginomycotina.</title>
        <authorList>
            <person name="Kijpornyongpan T."/>
            <person name="Mondo S.J."/>
            <person name="Barry K."/>
            <person name="Sandor L."/>
            <person name="Lee J."/>
            <person name="Lipzen A."/>
            <person name="Pangilinan J."/>
            <person name="LaButti K."/>
            <person name="Hainaut M."/>
            <person name="Henrissat B."/>
            <person name="Grigoriev I.V."/>
            <person name="Spatafora J.W."/>
            <person name="Aime M.C."/>
        </authorList>
    </citation>
    <scope>NUCLEOTIDE SEQUENCE [LARGE SCALE GENOMIC DNA]</scope>
    <source>
        <strain evidence="2 3">MCA 4658</strain>
    </source>
</reference>
<dbReference type="AlphaFoldDB" id="A0A316WA09"/>
<dbReference type="EMBL" id="KZ819353">
    <property type="protein sequence ID" value="PWN45908.1"/>
    <property type="molecule type" value="Genomic_DNA"/>
</dbReference>
<gene>
    <name evidence="2" type="ORF">IE81DRAFT_130207</name>
</gene>
<organism evidence="2 3">
    <name type="scientific">Ceraceosorus guamensis</name>
    <dbReference type="NCBI Taxonomy" id="1522189"/>
    <lineage>
        <taxon>Eukaryota</taxon>
        <taxon>Fungi</taxon>
        <taxon>Dikarya</taxon>
        <taxon>Basidiomycota</taxon>
        <taxon>Ustilaginomycotina</taxon>
        <taxon>Exobasidiomycetes</taxon>
        <taxon>Ceraceosorales</taxon>
        <taxon>Ceraceosoraceae</taxon>
        <taxon>Ceraceosorus</taxon>
    </lineage>
</organism>
<name>A0A316WA09_9BASI</name>
<dbReference type="InParanoid" id="A0A316WA09"/>
<protein>
    <submittedName>
        <fullName evidence="2">Uncharacterized protein</fullName>
    </submittedName>
</protein>
<accession>A0A316WA09</accession>
<evidence type="ECO:0000313" key="3">
    <source>
        <dbReference type="Proteomes" id="UP000245783"/>
    </source>
</evidence>
<evidence type="ECO:0000256" key="1">
    <source>
        <dbReference type="SAM" id="MobiDB-lite"/>
    </source>
</evidence>
<dbReference type="RefSeq" id="XP_025373068.1">
    <property type="nucleotide sequence ID" value="XM_025510263.1"/>
</dbReference>
<keyword evidence="3" id="KW-1185">Reference proteome</keyword>
<sequence length="151" mass="16205">MTACQAFSSQFSGQSRRGLADARCHDTARRGEALGDKAGPLDQAADFSHGLRSFIRVILDALGRGNSIGKRLTLSTAHTLVRGDAWRRGRLCIAVIGVQAQRQASADRDKLPPEVRDRLISKQQARESLRPSQAASCGCGRAISSSQQSSS</sequence>